<protein>
    <submittedName>
        <fullName evidence="3">Arogenate dehydrogenase</fullName>
    </submittedName>
</protein>
<dbReference type="PANTHER" id="PTHR40459">
    <property type="entry name" value="CONSERVED HYPOTHETICAL ALANINE AND LEUCINE RICH PROTEIN"/>
    <property type="match status" value="1"/>
</dbReference>
<dbReference type="Gene3D" id="1.10.1040.20">
    <property type="entry name" value="ProC-like, C-terminal domain"/>
    <property type="match status" value="1"/>
</dbReference>
<evidence type="ECO:0000259" key="1">
    <source>
        <dbReference type="Pfam" id="PF10727"/>
    </source>
</evidence>
<dbReference type="InterPro" id="IPR019665">
    <property type="entry name" value="OxRdtase/DH_put_Rossmann_dom"/>
</dbReference>
<name>A0A2X2YG49_9ACTO</name>
<dbReference type="InterPro" id="IPR018931">
    <property type="entry name" value="DUF2520"/>
</dbReference>
<feature type="domain" description="Putative oxidoreductase/dehydrogenase Rossmann-like" evidence="1">
    <location>
        <begin position="18"/>
        <end position="137"/>
    </location>
</feature>
<reference evidence="3 4" key="1">
    <citation type="submission" date="2018-06" db="EMBL/GenBank/DDBJ databases">
        <authorList>
            <consortium name="Pathogen Informatics"/>
            <person name="Doyle S."/>
        </authorList>
    </citation>
    <scope>NUCLEOTIDE SEQUENCE [LARGE SCALE GENOMIC DNA]</scope>
    <source>
        <strain evidence="3 4">NCTC11820</strain>
    </source>
</reference>
<organism evidence="3 4">
    <name type="scientific">Mobiluncus curtisii</name>
    <dbReference type="NCBI Taxonomy" id="2051"/>
    <lineage>
        <taxon>Bacteria</taxon>
        <taxon>Bacillati</taxon>
        <taxon>Actinomycetota</taxon>
        <taxon>Actinomycetes</taxon>
        <taxon>Actinomycetales</taxon>
        <taxon>Actinomycetaceae</taxon>
        <taxon>Mobiluncus</taxon>
    </lineage>
</organism>
<dbReference type="Gene3D" id="3.40.50.720">
    <property type="entry name" value="NAD(P)-binding Rossmann-like Domain"/>
    <property type="match status" value="1"/>
</dbReference>
<dbReference type="Proteomes" id="UP000250245">
    <property type="component" value="Unassembled WGS sequence"/>
</dbReference>
<dbReference type="Pfam" id="PF10727">
    <property type="entry name" value="Rossmann-like"/>
    <property type="match status" value="1"/>
</dbReference>
<dbReference type="SUPFAM" id="SSF51735">
    <property type="entry name" value="NAD(P)-binding Rossmann-fold domains"/>
    <property type="match status" value="1"/>
</dbReference>
<dbReference type="PANTHER" id="PTHR40459:SF1">
    <property type="entry name" value="CONSERVED HYPOTHETICAL ALANINE AND LEUCINE RICH PROTEIN"/>
    <property type="match status" value="1"/>
</dbReference>
<accession>A0A2X2YG49</accession>
<proteinExistence type="predicted"/>
<dbReference type="EMBL" id="UASJ01000001">
    <property type="protein sequence ID" value="SQB63406.1"/>
    <property type="molecule type" value="Genomic_DNA"/>
</dbReference>
<dbReference type="InterPro" id="IPR036291">
    <property type="entry name" value="NAD(P)-bd_dom_sf"/>
</dbReference>
<evidence type="ECO:0000313" key="3">
    <source>
        <dbReference type="EMBL" id="SQB63406.1"/>
    </source>
</evidence>
<gene>
    <name evidence="3" type="ORF">NCTC11820_00177</name>
</gene>
<dbReference type="AlphaFoldDB" id="A0A2X2YG49"/>
<dbReference type="Pfam" id="PF10728">
    <property type="entry name" value="DUF2520"/>
    <property type="match status" value="1"/>
</dbReference>
<sequence length="319" mass="33362">MAGVVYDSDMSEIGGNPSPSLRVGVIGMGAVGPILAAAFRQAGHTLAGVSARSETSRERVDAILPGVAVVPPAQLVPDCDLVVLSVRDQEIAPLVAELAQTQAFQPGQLVAHVSGAHGLDVLQPAVCTGAIPLALHPAQTFSGTSLDLQRLPGTHWAVNAPQSLLAVAQALVLDLGGVPHVLPDSARPLYHAALAHGANHLVIVLTQAIRALQMAGLDDPAVFAEPLFKAAFDRALREGETGLSGPVARADFPTVAMHLEALRSGPVLHKDDLDPALPFDDLADVPDSYRALARAATQRLWQRGGLSSHQREQLRKILG</sequence>
<dbReference type="SUPFAM" id="SSF48179">
    <property type="entry name" value="6-phosphogluconate dehydrogenase C-terminal domain-like"/>
    <property type="match status" value="1"/>
</dbReference>
<evidence type="ECO:0000259" key="2">
    <source>
        <dbReference type="Pfam" id="PF10728"/>
    </source>
</evidence>
<dbReference type="InterPro" id="IPR008927">
    <property type="entry name" value="6-PGluconate_DH-like_C_sf"/>
</dbReference>
<dbReference type="InterPro" id="IPR037108">
    <property type="entry name" value="TM1727-like_C_sf"/>
</dbReference>
<feature type="domain" description="DUF2520" evidence="2">
    <location>
        <begin position="155"/>
        <end position="265"/>
    </location>
</feature>
<evidence type="ECO:0000313" key="4">
    <source>
        <dbReference type="Proteomes" id="UP000250245"/>
    </source>
</evidence>